<dbReference type="InterPro" id="IPR050249">
    <property type="entry name" value="Pseudomonas-type_ThrB"/>
</dbReference>
<evidence type="ECO:0000313" key="3">
    <source>
        <dbReference type="Proteomes" id="UP001163821"/>
    </source>
</evidence>
<evidence type="ECO:0000259" key="1">
    <source>
        <dbReference type="Pfam" id="PF01636"/>
    </source>
</evidence>
<organism evidence="2 3">
    <name type="scientific">Gaoshiqia sediminis</name>
    <dbReference type="NCBI Taxonomy" id="2986998"/>
    <lineage>
        <taxon>Bacteria</taxon>
        <taxon>Pseudomonadati</taxon>
        <taxon>Bacteroidota</taxon>
        <taxon>Bacteroidia</taxon>
        <taxon>Marinilabiliales</taxon>
        <taxon>Prolixibacteraceae</taxon>
        <taxon>Gaoshiqia</taxon>
    </lineage>
</organism>
<reference evidence="2" key="1">
    <citation type="submission" date="2022-10" db="EMBL/GenBank/DDBJ databases">
        <title>Gaoshiqiia sediminis gen. nov., sp. nov., isolated from coastal sediment.</title>
        <authorList>
            <person name="Yu W.X."/>
            <person name="Mu D.S."/>
            <person name="Du J.Z."/>
            <person name="Liang Y.Q."/>
        </authorList>
    </citation>
    <scope>NUCLEOTIDE SEQUENCE</scope>
    <source>
        <strain evidence="2">A06</strain>
    </source>
</reference>
<keyword evidence="3" id="KW-1185">Reference proteome</keyword>
<dbReference type="Proteomes" id="UP001163821">
    <property type="component" value="Unassembled WGS sequence"/>
</dbReference>
<dbReference type="InterPro" id="IPR002575">
    <property type="entry name" value="Aminoglycoside_PTrfase"/>
</dbReference>
<dbReference type="InterPro" id="IPR011009">
    <property type="entry name" value="Kinase-like_dom_sf"/>
</dbReference>
<dbReference type="PANTHER" id="PTHR21064">
    <property type="entry name" value="AMINOGLYCOSIDE PHOSPHOTRANSFERASE DOMAIN-CONTAINING PROTEIN-RELATED"/>
    <property type="match status" value="1"/>
</dbReference>
<accession>A0AA41Y5T9</accession>
<evidence type="ECO:0000313" key="2">
    <source>
        <dbReference type="EMBL" id="MCW0483944.1"/>
    </source>
</evidence>
<dbReference type="Pfam" id="PF01636">
    <property type="entry name" value="APH"/>
    <property type="match status" value="1"/>
</dbReference>
<protein>
    <submittedName>
        <fullName evidence="2">Aminoglycoside phosphotransferase family protein</fullName>
    </submittedName>
</protein>
<proteinExistence type="predicted"/>
<dbReference type="Gene3D" id="3.90.1200.10">
    <property type="match status" value="1"/>
</dbReference>
<dbReference type="EMBL" id="JAPAAF010000025">
    <property type="protein sequence ID" value="MCW0483944.1"/>
    <property type="molecule type" value="Genomic_DNA"/>
</dbReference>
<name>A0AA41Y5T9_9BACT</name>
<dbReference type="AlphaFoldDB" id="A0AA41Y5T9"/>
<dbReference type="SUPFAM" id="SSF56112">
    <property type="entry name" value="Protein kinase-like (PK-like)"/>
    <property type="match status" value="1"/>
</dbReference>
<dbReference type="PANTHER" id="PTHR21064:SF5">
    <property type="entry name" value="SLR1880 PROTEIN"/>
    <property type="match status" value="1"/>
</dbReference>
<sequence>MTNDQLFKVASQFMPQNEIGQVVPLGEGFINDTFLVHPINPTHAKYLLQRKNKAIFPDIPAMMDNILKITNHLKQKIRAKGGDPQRESMTLIAASDGQYYYLDENQDFWTACLFIEDHLVYDKVDSPRIAYSGGKGIGRFQAMLSDFHEKLADTLPGFHNMRHRFGQWDEVLKNDPAGRKHLVLEEIDWIEGRREEMMVFWTLVENGTIPKRVTHNDTKISNILFDQQGEVLCMIDLDTVLQSPVLNDFGDAIRSYANTAAEDEPRLDLVSLDLQLYREFTRGYLEEASPFLTQTEANYLAFSARFITFEQVLRFLMDYLDGDRYYKIKYPDHNLVRTHAQFRLLQSMEDQFDEMNNIVLKIFTNDLVSLNDKEHSG</sequence>
<gene>
    <name evidence="2" type="ORF">N2K84_14470</name>
</gene>
<comment type="caution">
    <text evidence="2">The sequence shown here is derived from an EMBL/GenBank/DDBJ whole genome shotgun (WGS) entry which is preliminary data.</text>
</comment>
<feature type="domain" description="Aminoglycoside phosphotransferase" evidence="1">
    <location>
        <begin position="22"/>
        <end position="274"/>
    </location>
</feature>
<dbReference type="RefSeq" id="WP_282592536.1">
    <property type="nucleotide sequence ID" value="NZ_JAPAAF010000025.1"/>
</dbReference>